<dbReference type="Proteomes" id="UP000078595">
    <property type="component" value="Chromosome 7"/>
</dbReference>
<dbReference type="GeneID" id="28969589"/>
<reference evidence="2" key="1">
    <citation type="submission" date="2013-07" db="EMBL/GenBank/DDBJ databases">
        <title>The Genome Sequence of Cryptococcus dejecticola CBS10117.</title>
        <authorList>
            <consortium name="The Broad Institute Genome Sequencing Platform"/>
            <person name="Cuomo C."/>
            <person name="Litvintseva A."/>
            <person name="Chen Y."/>
            <person name="Heitman J."/>
            <person name="Sun S."/>
            <person name="Springer D."/>
            <person name="Dromer F."/>
            <person name="Young S.K."/>
            <person name="Zeng Q."/>
            <person name="Gargeya S."/>
            <person name="Fitzgerald M."/>
            <person name="Abouelleil A."/>
            <person name="Alvarado L."/>
            <person name="Berlin A.M."/>
            <person name="Chapman S.B."/>
            <person name="Dewar J."/>
            <person name="Goldberg J."/>
            <person name="Griggs A."/>
            <person name="Gujja S."/>
            <person name="Hansen M."/>
            <person name="Howarth C."/>
            <person name="Imamovic A."/>
            <person name="Larimer J."/>
            <person name="McCowan C."/>
            <person name="Murphy C."/>
            <person name="Pearson M."/>
            <person name="Priest M."/>
            <person name="Roberts A."/>
            <person name="Saif S."/>
            <person name="Shea T."/>
            <person name="Sykes S."/>
            <person name="Wortman J."/>
            <person name="Nusbaum C."/>
            <person name="Birren B."/>
        </authorList>
    </citation>
    <scope>NUCLEOTIDE SEQUENCE [LARGE SCALE GENOMIC DNA]</scope>
    <source>
        <strain evidence="2">CBS 10117</strain>
    </source>
</reference>
<protein>
    <recommendedName>
        <fullName evidence="1">Xylose isomerase-like TIM barrel domain-containing protein</fullName>
    </recommendedName>
</protein>
<dbReference type="EMBL" id="KI894033">
    <property type="protein sequence ID" value="OBR83610.1"/>
    <property type="molecule type" value="Genomic_DNA"/>
</dbReference>
<dbReference type="InterPro" id="IPR013022">
    <property type="entry name" value="Xyl_isomerase-like_TIM-brl"/>
</dbReference>
<name>A0A1A6A0L8_9TREE</name>
<evidence type="ECO:0000313" key="3">
    <source>
        <dbReference type="EMBL" id="WWC63269.1"/>
    </source>
</evidence>
<gene>
    <name evidence="2" type="ORF">I303_05890</name>
    <name evidence="3" type="ORF">I303_105869</name>
</gene>
<proteinExistence type="predicted"/>
<sequence>MKVLWFRSTWNIDHSEWPSLIARSKELGFDGIELNIHRAGPLEGFGELSRLIKSHGLLASVATFSSWTNYIGPRPPGLTADDHLKTYKANLIAARTFDPVVINVQSGVDYWSRETSIEFFRQTLEIDTELGLAGRVCHETHRNRSLFHPYIAADIVKAVPQLRLTADISHWTCVCERLLNISPEDVEVLDRLSPHFQHIHARIGTTQSSQCPDPNDPEYAKERDFFEKTWKEIIRSVAGKGEKDWISIVPEYGAYPYMPLHHPTNFSDLANDEFKRLKPTLEEFAATL</sequence>
<feature type="domain" description="Xylose isomerase-like TIM barrel" evidence="1">
    <location>
        <begin position="22"/>
        <end position="201"/>
    </location>
</feature>
<evidence type="ECO:0000313" key="4">
    <source>
        <dbReference type="Proteomes" id="UP000078595"/>
    </source>
</evidence>
<dbReference type="Gene3D" id="3.20.20.150">
    <property type="entry name" value="Divalent-metal-dependent TIM barrel enzymes"/>
    <property type="match status" value="1"/>
</dbReference>
<accession>A0A1A6A0L8</accession>
<organism evidence="2">
    <name type="scientific">Kwoniella dejecticola CBS 10117</name>
    <dbReference type="NCBI Taxonomy" id="1296121"/>
    <lineage>
        <taxon>Eukaryota</taxon>
        <taxon>Fungi</taxon>
        <taxon>Dikarya</taxon>
        <taxon>Basidiomycota</taxon>
        <taxon>Agaricomycotina</taxon>
        <taxon>Tremellomycetes</taxon>
        <taxon>Tremellales</taxon>
        <taxon>Cryptococcaceae</taxon>
        <taxon>Kwoniella</taxon>
    </lineage>
</organism>
<evidence type="ECO:0000259" key="1">
    <source>
        <dbReference type="Pfam" id="PF01261"/>
    </source>
</evidence>
<dbReference type="VEuPathDB" id="FungiDB:I303_05890"/>
<dbReference type="EMBL" id="CP144536">
    <property type="protein sequence ID" value="WWC63269.1"/>
    <property type="molecule type" value="Genomic_DNA"/>
</dbReference>
<evidence type="ECO:0000313" key="2">
    <source>
        <dbReference type="EMBL" id="OBR83610.1"/>
    </source>
</evidence>
<keyword evidence="4" id="KW-1185">Reference proteome</keyword>
<dbReference type="Pfam" id="PF01261">
    <property type="entry name" value="AP_endonuc_2"/>
    <property type="match status" value="1"/>
</dbReference>
<dbReference type="KEGG" id="kdj:28969589"/>
<dbReference type="InterPro" id="IPR036237">
    <property type="entry name" value="Xyl_isomerase-like_sf"/>
</dbReference>
<dbReference type="RefSeq" id="XP_018261452.1">
    <property type="nucleotide sequence ID" value="XM_018409180.1"/>
</dbReference>
<dbReference type="SUPFAM" id="SSF51658">
    <property type="entry name" value="Xylose isomerase-like"/>
    <property type="match status" value="1"/>
</dbReference>
<dbReference type="AlphaFoldDB" id="A0A1A6A0L8"/>
<reference evidence="3" key="2">
    <citation type="submission" date="2013-07" db="EMBL/GenBank/DDBJ databases">
        <authorList>
            <consortium name="The Broad Institute Genome Sequencing Platform"/>
            <person name="Cuomo C."/>
            <person name="Litvintseva A."/>
            <person name="Chen Y."/>
            <person name="Heitman J."/>
            <person name="Sun S."/>
            <person name="Springer D."/>
            <person name="Dromer F."/>
            <person name="Young S.K."/>
            <person name="Zeng Q."/>
            <person name="Gargeya S."/>
            <person name="Fitzgerald M."/>
            <person name="Abouelleil A."/>
            <person name="Alvarado L."/>
            <person name="Berlin A.M."/>
            <person name="Chapman S.B."/>
            <person name="Dewar J."/>
            <person name="Goldberg J."/>
            <person name="Griggs A."/>
            <person name="Gujja S."/>
            <person name="Hansen M."/>
            <person name="Howarth C."/>
            <person name="Imamovic A."/>
            <person name="Larimer J."/>
            <person name="McCowan C."/>
            <person name="Murphy C."/>
            <person name="Pearson M."/>
            <person name="Priest M."/>
            <person name="Roberts A."/>
            <person name="Saif S."/>
            <person name="Shea T."/>
            <person name="Sykes S."/>
            <person name="Wortman J."/>
            <person name="Nusbaum C."/>
            <person name="Birren B."/>
        </authorList>
    </citation>
    <scope>NUCLEOTIDE SEQUENCE</scope>
    <source>
        <strain evidence="3">CBS 10117</strain>
    </source>
</reference>
<dbReference type="OrthoDB" id="9971575at2759"/>
<reference evidence="3" key="3">
    <citation type="submission" date="2024-02" db="EMBL/GenBank/DDBJ databases">
        <title>Comparative genomics of Cryptococcus and Kwoniella reveals pathogenesis evolution and contrasting modes of karyotype evolution via chromosome fusion or intercentromeric recombination.</title>
        <authorList>
            <person name="Coelho M.A."/>
            <person name="David-Palma M."/>
            <person name="Shea T."/>
            <person name="Bowers K."/>
            <person name="McGinley-Smith S."/>
            <person name="Mohammad A.W."/>
            <person name="Gnirke A."/>
            <person name="Yurkov A.M."/>
            <person name="Nowrousian M."/>
            <person name="Sun S."/>
            <person name="Cuomo C.A."/>
            <person name="Heitman J."/>
        </authorList>
    </citation>
    <scope>NUCLEOTIDE SEQUENCE</scope>
    <source>
        <strain evidence="3">CBS 10117</strain>
    </source>
</reference>